<evidence type="ECO:0000313" key="3">
    <source>
        <dbReference type="EnsemblMetazoa" id="HelroP167589"/>
    </source>
</evidence>
<dbReference type="EnsemblMetazoa" id="HelroT167589">
    <property type="protein sequence ID" value="HelroP167589"/>
    <property type="gene ID" value="HelroG167589"/>
</dbReference>
<evidence type="ECO:0000259" key="1">
    <source>
        <dbReference type="Pfam" id="PF13383"/>
    </source>
</evidence>
<dbReference type="InterPro" id="IPR026913">
    <property type="entry name" value="METTL24"/>
</dbReference>
<dbReference type="InParanoid" id="T1EZI9"/>
<keyword evidence="4" id="KW-1185">Reference proteome</keyword>
<dbReference type="EMBL" id="AMQM01002808">
    <property type="status" value="NOT_ANNOTATED_CDS"/>
    <property type="molecule type" value="Genomic_DNA"/>
</dbReference>
<dbReference type="CTD" id="20201989"/>
<organism evidence="3 4">
    <name type="scientific">Helobdella robusta</name>
    <name type="common">Californian leech</name>
    <dbReference type="NCBI Taxonomy" id="6412"/>
    <lineage>
        <taxon>Eukaryota</taxon>
        <taxon>Metazoa</taxon>
        <taxon>Spiralia</taxon>
        <taxon>Lophotrochozoa</taxon>
        <taxon>Annelida</taxon>
        <taxon>Clitellata</taxon>
        <taxon>Hirudinea</taxon>
        <taxon>Rhynchobdellida</taxon>
        <taxon>Glossiphoniidae</taxon>
        <taxon>Helobdella</taxon>
    </lineage>
</organism>
<dbReference type="InterPro" id="IPR025714">
    <property type="entry name" value="Methyltranfer_dom"/>
</dbReference>
<dbReference type="HOGENOM" id="CLU_071398_0_0_1"/>
<reference evidence="4" key="1">
    <citation type="submission" date="2012-12" db="EMBL/GenBank/DDBJ databases">
        <authorList>
            <person name="Hellsten U."/>
            <person name="Grimwood J."/>
            <person name="Chapman J.A."/>
            <person name="Shapiro H."/>
            <person name="Aerts A."/>
            <person name="Otillar R.P."/>
            <person name="Terry A.Y."/>
            <person name="Boore J.L."/>
            <person name="Simakov O."/>
            <person name="Marletaz F."/>
            <person name="Cho S.-J."/>
            <person name="Edsinger-Gonzales E."/>
            <person name="Havlak P."/>
            <person name="Kuo D.-H."/>
            <person name="Larsson T."/>
            <person name="Lv J."/>
            <person name="Arendt D."/>
            <person name="Savage R."/>
            <person name="Osoegawa K."/>
            <person name="de Jong P."/>
            <person name="Lindberg D.R."/>
            <person name="Seaver E.C."/>
            <person name="Weisblat D.A."/>
            <person name="Putnam N.H."/>
            <person name="Grigoriev I.V."/>
            <person name="Rokhsar D.S."/>
        </authorList>
    </citation>
    <scope>NUCLEOTIDE SEQUENCE</scope>
</reference>
<dbReference type="AlphaFoldDB" id="T1EZI9"/>
<protein>
    <recommendedName>
        <fullName evidence="1">Methyltransferase domain-containing protein</fullName>
    </recommendedName>
</protein>
<sequence>MIQNKLKLRDLVLGFMIFLLIGSYFQQNVLLPKWSLDVDERLSSIHPDIYALNGSQLEFEYNRYVSENEVDCKKSVRIGNVGDGGWDVCVDGLYLPRQPCLVYSFGIKDDWSFDDGTVSSFNCTVRAFDPSITSLSPKRNESIYFYSEGLAGSNKNNSKHWKLRTLNSFREMFNEQNSTIDYLKIDIESYEWESMDTAVKDGSLRNVKQIGVEFHRTGTLTKEFYLDKLNTFARLHDAGFRKWRTHLNVPCGVLYSDITQGFMSICNELYYLNLLYS</sequence>
<dbReference type="PANTHER" id="PTHR32026:SF10">
    <property type="entry name" value="METHYLTRANSFERASE-LIKE PROTEIN 24-RELATED"/>
    <property type="match status" value="1"/>
</dbReference>
<dbReference type="GeneID" id="20201989"/>
<reference evidence="2 4" key="2">
    <citation type="journal article" date="2013" name="Nature">
        <title>Insights into bilaterian evolution from three spiralian genomes.</title>
        <authorList>
            <person name="Simakov O."/>
            <person name="Marletaz F."/>
            <person name="Cho S.J."/>
            <person name="Edsinger-Gonzales E."/>
            <person name="Havlak P."/>
            <person name="Hellsten U."/>
            <person name="Kuo D.H."/>
            <person name="Larsson T."/>
            <person name="Lv J."/>
            <person name="Arendt D."/>
            <person name="Savage R."/>
            <person name="Osoegawa K."/>
            <person name="de Jong P."/>
            <person name="Grimwood J."/>
            <person name="Chapman J.A."/>
            <person name="Shapiro H."/>
            <person name="Aerts A."/>
            <person name="Otillar R.P."/>
            <person name="Terry A.Y."/>
            <person name="Boore J.L."/>
            <person name="Grigoriev I.V."/>
            <person name="Lindberg D.R."/>
            <person name="Seaver E.C."/>
            <person name="Weisblat D.A."/>
            <person name="Putnam N.H."/>
            <person name="Rokhsar D.S."/>
        </authorList>
    </citation>
    <scope>NUCLEOTIDE SEQUENCE</scope>
</reference>
<dbReference type="OrthoDB" id="10006218at2759"/>
<dbReference type="RefSeq" id="XP_009011333.1">
    <property type="nucleotide sequence ID" value="XM_009013085.1"/>
</dbReference>
<dbReference type="PANTHER" id="PTHR32026">
    <property type="entry name" value="METHYLTRANSFERASE-LIKE PROTEIN 24"/>
    <property type="match status" value="1"/>
</dbReference>
<proteinExistence type="predicted"/>
<name>T1EZI9_HELRO</name>
<feature type="domain" description="Methyltransferase" evidence="1">
    <location>
        <begin position="66"/>
        <end position="249"/>
    </location>
</feature>
<evidence type="ECO:0000313" key="2">
    <source>
        <dbReference type="EMBL" id="ESO11064.1"/>
    </source>
</evidence>
<dbReference type="OMA" id="ESYEWES"/>
<dbReference type="Proteomes" id="UP000015101">
    <property type="component" value="Unassembled WGS sequence"/>
</dbReference>
<dbReference type="KEGG" id="hro:HELRODRAFT_167589"/>
<dbReference type="EMBL" id="KB095858">
    <property type="protein sequence ID" value="ESO11064.1"/>
    <property type="molecule type" value="Genomic_DNA"/>
</dbReference>
<dbReference type="Pfam" id="PF13383">
    <property type="entry name" value="Methyltransf_22"/>
    <property type="match status" value="1"/>
</dbReference>
<gene>
    <name evidence="3" type="primary">20201989</name>
    <name evidence="2" type="ORF">HELRODRAFT_167589</name>
</gene>
<reference evidence="3" key="3">
    <citation type="submission" date="2015-06" db="UniProtKB">
        <authorList>
            <consortium name="EnsemblMetazoa"/>
        </authorList>
    </citation>
    <scope>IDENTIFICATION</scope>
</reference>
<evidence type="ECO:0000313" key="4">
    <source>
        <dbReference type="Proteomes" id="UP000015101"/>
    </source>
</evidence>
<accession>T1EZI9</accession>